<evidence type="ECO:0000256" key="4">
    <source>
        <dbReference type="ARBA" id="ARBA00023004"/>
    </source>
</evidence>
<dbReference type="EMBL" id="JACMSC010000008">
    <property type="protein sequence ID" value="KAG6509765.1"/>
    <property type="molecule type" value="Genomic_DNA"/>
</dbReference>
<gene>
    <name evidence="6" type="ORF">ZIOFF_027770</name>
</gene>
<evidence type="ECO:0000313" key="6">
    <source>
        <dbReference type="EMBL" id="KAG6509765.1"/>
    </source>
</evidence>
<evidence type="ECO:0000259" key="5">
    <source>
        <dbReference type="Pfam" id="PF14226"/>
    </source>
</evidence>
<dbReference type="Gene3D" id="2.60.120.330">
    <property type="entry name" value="B-lactam Antibiotic, Isopenicillin N Synthase, Chain"/>
    <property type="match status" value="1"/>
</dbReference>
<dbReference type="PANTHER" id="PTHR47990">
    <property type="entry name" value="2-OXOGLUTARATE (2OG) AND FE(II)-DEPENDENT OXYGENASE SUPERFAMILY PROTEIN-RELATED"/>
    <property type="match status" value="1"/>
</dbReference>
<sequence length="430" mass="48574">MLEPILADISSLRRYSKVLDMKMLEESRGDPVAVDSCALFTNGWLDLKCSSMLNGLNIEEGIQQFVASLVESQSRSSFLNLKIWNINEFSGTEKVSELMKVLRLLSCDGHENERRHSRLRNSKEGCECFGASSSDKVACAKAANKIPGHPMAQRAPNTSKMNIKGYAYPLPMRYQEKKKWCRMFNSPAIIRVPRKNHHYLRLIRQFRREVRHGRTGCVRQTLKQASPVVRVFIPSSLFFSVILFVSMDSRPTTILLCPPVGGINNENVAAAGGGVYFDSSSLRKQTRIPKAFVWPRSDRQVAIEELDAPVVDLHGFLHGDEASTRRAAELVRLACERHGFFQVTNHGVAEQRVRDAMDCTDAFFKLQLPDKLRARRKPGSLWGYSGAHADRFSSKLPWKETLSFGHHDSDESIVVDYFASTMGKNFDRMG</sequence>
<dbReference type="InterPro" id="IPR050231">
    <property type="entry name" value="Iron_ascorbate_oxido_reductase"/>
</dbReference>
<dbReference type="Pfam" id="PF14226">
    <property type="entry name" value="DIOX_N"/>
    <property type="match status" value="1"/>
</dbReference>
<dbReference type="AlphaFoldDB" id="A0A8J5GLX6"/>
<name>A0A8J5GLX6_ZINOF</name>
<accession>A0A8J5GLX6</accession>
<comment type="caution">
    <text evidence="6">The sequence shown here is derived from an EMBL/GenBank/DDBJ whole genome shotgun (WGS) entry which is preliminary data.</text>
</comment>
<evidence type="ECO:0000256" key="1">
    <source>
        <dbReference type="ARBA" id="ARBA00001961"/>
    </source>
</evidence>
<dbReference type="GO" id="GO:0016491">
    <property type="term" value="F:oxidoreductase activity"/>
    <property type="evidence" value="ECO:0007669"/>
    <property type="project" value="UniProtKB-KW"/>
</dbReference>
<protein>
    <recommendedName>
        <fullName evidence="5">Non-haem dioxygenase N-terminal domain-containing protein</fullName>
    </recommendedName>
</protein>
<dbReference type="SUPFAM" id="SSF51197">
    <property type="entry name" value="Clavaminate synthase-like"/>
    <property type="match status" value="1"/>
</dbReference>
<keyword evidence="3" id="KW-0560">Oxidoreductase</keyword>
<evidence type="ECO:0000313" key="7">
    <source>
        <dbReference type="Proteomes" id="UP000734854"/>
    </source>
</evidence>
<keyword evidence="2" id="KW-0479">Metal-binding</keyword>
<evidence type="ECO:0000256" key="3">
    <source>
        <dbReference type="ARBA" id="ARBA00023002"/>
    </source>
</evidence>
<evidence type="ECO:0000256" key="2">
    <source>
        <dbReference type="ARBA" id="ARBA00022723"/>
    </source>
</evidence>
<dbReference type="GO" id="GO:0046872">
    <property type="term" value="F:metal ion binding"/>
    <property type="evidence" value="ECO:0007669"/>
    <property type="project" value="UniProtKB-KW"/>
</dbReference>
<comment type="cofactor">
    <cofactor evidence="1">
        <name>L-ascorbate</name>
        <dbReference type="ChEBI" id="CHEBI:38290"/>
    </cofactor>
</comment>
<reference evidence="6 7" key="1">
    <citation type="submission" date="2020-08" db="EMBL/GenBank/DDBJ databases">
        <title>Plant Genome Project.</title>
        <authorList>
            <person name="Zhang R.-G."/>
        </authorList>
    </citation>
    <scope>NUCLEOTIDE SEQUENCE [LARGE SCALE GENOMIC DNA]</scope>
    <source>
        <tissue evidence="6">Rhizome</tissue>
    </source>
</reference>
<dbReference type="Proteomes" id="UP000734854">
    <property type="component" value="Unassembled WGS sequence"/>
</dbReference>
<feature type="domain" description="Non-haem dioxygenase N-terminal" evidence="5">
    <location>
        <begin position="309"/>
        <end position="411"/>
    </location>
</feature>
<dbReference type="InterPro" id="IPR026992">
    <property type="entry name" value="DIOX_N"/>
</dbReference>
<dbReference type="InterPro" id="IPR027443">
    <property type="entry name" value="IPNS-like_sf"/>
</dbReference>
<proteinExistence type="predicted"/>
<keyword evidence="4" id="KW-0408">Iron</keyword>
<keyword evidence="7" id="KW-1185">Reference proteome</keyword>
<organism evidence="6 7">
    <name type="scientific">Zingiber officinale</name>
    <name type="common">Ginger</name>
    <name type="synonym">Amomum zingiber</name>
    <dbReference type="NCBI Taxonomy" id="94328"/>
    <lineage>
        <taxon>Eukaryota</taxon>
        <taxon>Viridiplantae</taxon>
        <taxon>Streptophyta</taxon>
        <taxon>Embryophyta</taxon>
        <taxon>Tracheophyta</taxon>
        <taxon>Spermatophyta</taxon>
        <taxon>Magnoliopsida</taxon>
        <taxon>Liliopsida</taxon>
        <taxon>Zingiberales</taxon>
        <taxon>Zingiberaceae</taxon>
        <taxon>Zingiber</taxon>
    </lineage>
</organism>